<reference evidence="1 2" key="1">
    <citation type="submission" date="2024-10" db="EMBL/GenBank/DDBJ databases">
        <title>The Natural Products Discovery Center: Release of the First 8490 Sequenced Strains for Exploring Actinobacteria Biosynthetic Diversity.</title>
        <authorList>
            <person name="Kalkreuter E."/>
            <person name="Kautsar S.A."/>
            <person name="Yang D."/>
            <person name="Bader C.D."/>
            <person name="Teijaro C.N."/>
            <person name="Fluegel L."/>
            <person name="Davis C.M."/>
            <person name="Simpson J.R."/>
            <person name="Lauterbach L."/>
            <person name="Steele A.D."/>
            <person name="Gui C."/>
            <person name="Meng S."/>
            <person name="Li G."/>
            <person name="Viehrig K."/>
            <person name="Ye F."/>
            <person name="Su P."/>
            <person name="Kiefer A.F."/>
            <person name="Nichols A."/>
            <person name="Cepeda A.J."/>
            <person name="Yan W."/>
            <person name="Fan B."/>
            <person name="Jiang Y."/>
            <person name="Adhikari A."/>
            <person name="Zheng C.-J."/>
            <person name="Schuster L."/>
            <person name="Cowan T.M."/>
            <person name="Smanski M.J."/>
            <person name="Chevrette M.G."/>
            <person name="De Carvalho L.P.S."/>
            <person name="Shen B."/>
        </authorList>
    </citation>
    <scope>NUCLEOTIDE SEQUENCE [LARGE SCALE GENOMIC DNA]</scope>
    <source>
        <strain evidence="1 2">NPDC020602</strain>
    </source>
</reference>
<accession>A0ABW7UH05</accession>
<dbReference type="Proteomes" id="UP001611339">
    <property type="component" value="Unassembled WGS sequence"/>
</dbReference>
<dbReference type="RefSeq" id="WP_398712275.1">
    <property type="nucleotide sequence ID" value="NZ_JBIRUI010000017.1"/>
</dbReference>
<evidence type="ECO:0008006" key="3">
    <source>
        <dbReference type="Google" id="ProtNLM"/>
    </source>
</evidence>
<proteinExistence type="predicted"/>
<keyword evidence="2" id="KW-1185">Reference proteome</keyword>
<sequence length="205" mass="21576">MTAEPHETWTLRHATAWVFTANGHLTRPVILAGDAGAEFADLAARADHASYSLLAELKARGHDLVLLGLPADGSMTGDGGIVQNTVTRALAERLGDAPLTVGGTGRGALAARYALAGMEYQRIDHRTGVFFSHDGADPELEDEAELSRMGGRPRIPRFLRLVGEGVVDGLAGEAADDTITGGTASPGGPLLPEEYGSWLLDRLPQ</sequence>
<name>A0ABW7UH05_9ACTN</name>
<protein>
    <recommendedName>
        <fullName evidence="3">Alpha/beta hydrolase</fullName>
    </recommendedName>
</protein>
<gene>
    <name evidence="1" type="ORF">ACH407_30115</name>
</gene>
<evidence type="ECO:0000313" key="1">
    <source>
        <dbReference type="EMBL" id="MFI1717799.1"/>
    </source>
</evidence>
<organism evidence="1 2">
    <name type="scientific">Streptomyces litmocidini</name>
    <dbReference type="NCBI Taxonomy" id="67318"/>
    <lineage>
        <taxon>Bacteria</taxon>
        <taxon>Bacillati</taxon>
        <taxon>Actinomycetota</taxon>
        <taxon>Actinomycetes</taxon>
        <taxon>Kitasatosporales</taxon>
        <taxon>Streptomycetaceae</taxon>
        <taxon>Streptomyces</taxon>
    </lineage>
</organism>
<comment type="caution">
    <text evidence="1">The sequence shown here is derived from an EMBL/GenBank/DDBJ whole genome shotgun (WGS) entry which is preliminary data.</text>
</comment>
<evidence type="ECO:0000313" key="2">
    <source>
        <dbReference type="Proteomes" id="UP001611339"/>
    </source>
</evidence>
<dbReference type="EMBL" id="JBIRUI010000017">
    <property type="protein sequence ID" value="MFI1717799.1"/>
    <property type="molecule type" value="Genomic_DNA"/>
</dbReference>